<dbReference type="SUPFAM" id="SSF141371">
    <property type="entry name" value="PilZ domain-like"/>
    <property type="match status" value="1"/>
</dbReference>
<dbReference type="AlphaFoldDB" id="A0A1I7NJ21"/>
<dbReference type="Proteomes" id="UP000199423">
    <property type="component" value="Unassembled WGS sequence"/>
</dbReference>
<name>A0A1I7NJ21_9HYPH</name>
<sequence>MVLSRNFLRRRDPRRRVSFTAILECRGVSQNVRVVDFSASDLRVDGIRGLATGDSIRISFSPNMVLTGEIAWSVWHKAGIKLLPALGEADPAFVFLSDQAAAIEQLRVRAIAAIAKERAGRAGHSGSGSH</sequence>
<evidence type="ECO:0008006" key="3">
    <source>
        <dbReference type="Google" id="ProtNLM"/>
    </source>
</evidence>
<protein>
    <recommendedName>
        <fullName evidence="3">PilZ domain-containing protein</fullName>
    </recommendedName>
</protein>
<gene>
    <name evidence="1" type="ORF">SAMN04488557_2391</name>
</gene>
<keyword evidence="2" id="KW-1185">Reference proteome</keyword>
<accession>A0A1I7NJ21</accession>
<evidence type="ECO:0000313" key="2">
    <source>
        <dbReference type="Proteomes" id="UP000199423"/>
    </source>
</evidence>
<proteinExistence type="predicted"/>
<reference evidence="2" key="1">
    <citation type="submission" date="2016-10" db="EMBL/GenBank/DDBJ databases">
        <authorList>
            <person name="Varghese N."/>
            <person name="Submissions S."/>
        </authorList>
    </citation>
    <scope>NUCLEOTIDE SEQUENCE [LARGE SCALE GENOMIC DNA]</scope>
    <source>
        <strain evidence="2">DSM 1565</strain>
    </source>
</reference>
<organism evidence="1 2">
    <name type="scientific">Hyphomicrobium facile</name>
    <dbReference type="NCBI Taxonomy" id="51670"/>
    <lineage>
        <taxon>Bacteria</taxon>
        <taxon>Pseudomonadati</taxon>
        <taxon>Pseudomonadota</taxon>
        <taxon>Alphaproteobacteria</taxon>
        <taxon>Hyphomicrobiales</taxon>
        <taxon>Hyphomicrobiaceae</taxon>
        <taxon>Hyphomicrobium</taxon>
    </lineage>
</organism>
<evidence type="ECO:0000313" key="1">
    <source>
        <dbReference type="EMBL" id="SFV34654.1"/>
    </source>
</evidence>
<dbReference type="OrthoDB" id="7929489at2"/>
<dbReference type="STRING" id="51670.SAMN04488557_2391"/>
<dbReference type="EMBL" id="FPCH01000002">
    <property type="protein sequence ID" value="SFV34654.1"/>
    <property type="molecule type" value="Genomic_DNA"/>
</dbReference>